<dbReference type="AlphaFoldDB" id="A0A8H4Q841"/>
<name>A0A8H4Q841_9HYPO</name>
<dbReference type="Proteomes" id="UP000562929">
    <property type="component" value="Unassembled WGS sequence"/>
</dbReference>
<proteinExistence type="predicted"/>
<evidence type="ECO:0000256" key="1">
    <source>
        <dbReference type="SAM" id="MobiDB-lite"/>
    </source>
</evidence>
<reference evidence="3 4" key="1">
    <citation type="journal article" date="2020" name="G3 (Bethesda)">
        <title>Genetic Underpinnings of Host Manipulation by Ophiocordyceps as Revealed by Comparative Transcriptomics.</title>
        <authorList>
            <person name="Will I."/>
            <person name="Das B."/>
            <person name="Trinh T."/>
            <person name="Brachmann A."/>
            <person name="Ohm R.A."/>
            <person name="de Bekker C."/>
        </authorList>
    </citation>
    <scope>NUCLEOTIDE SEQUENCE [LARGE SCALE GENOMIC DNA]</scope>
    <source>
        <strain evidence="3 4">EC05</strain>
    </source>
</reference>
<evidence type="ECO:0000313" key="3">
    <source>
        <dbReference type="EMBL" id="KAF4589284.1"/>
    </source>
</evidence>
<dbReference type="Pfam" id="PF14737">
    <property type="entry name" value="DUF4470"/>
    <property type="match status" value="1"/>
</dbReference>
<feature type="region of interest" description="Disordered" evidence="1">
    <location>
        <begin position="1160"/>
        <end position="1179"/>
    </location>
</feature>
<keyword evidence="4" id="KW-1185">Reference proteome</keyword>
<dbReference type="InterPro" id="IPR027974">
    <property type="entry name" value="DUF4470"/>
</dbReference>
<protein>
    <submittedName>
        <fullName evidence="3">MYND finger family protein</fullName>
    </submittedName>
</protein>
<accession>A0A8H4Q841</accession>
<dbReference type="OrthoDB" id="341421at2759"/>
<evidence type="ECO:0000313" key="4">
    <source>
        <dbReference type="Proteomes" id="UP000562929"/>
    </source>
</evidence>
<gene>
    <name evidence="3" type="ORF">GQ602_003173</name>
</gene>
<dbReference type="EMBL" id="JAACLJ010000003">
    <property type="protein sequence ID" value="KAF4589284.1"/>
    <property type="molecule type" value="Genomic_DNA"/>
</dbReference>
<sequence length="1226" mass="136688">MLTPAVANNVGFFYALGNTPATRLTRSIPHGQDAHILSLGCGDLRNVLYTAFTEMGLPKRQIDITACDYDEKVIGRNIILLTLILDTDEDKYLRLWNIYYHLRVDERAIDVLLPHLQKLLSHCESIDTWEASRYGRCISFCNDETFNRFRDVCKRVFKATTQRGAREFQQDVVTLFRTSSQIRQNFIGRHSHNLTNILSAAPLASVAVKASRDLDKLYWTQGVVAPSRVPNLRPNPMFAGLMSDHSILHYATDPLQGYHLAVGYAPTASGSPLNPMGKLRRWPVPGSAIAQFKAWIAAFRTLAAERRIKLRYVVSDALVFCHTLQHVAASGQLSANWYSRQFSLDRFVLDEFDYEVATGKAPTMFDVIDTSNLSDHIGALNLFIAASPLLKKTPWAAIHTELLTREKGSQQQILDDLLCGHWATVSLILGLTPVQYWTNAKIESHVDEYLLGLSTAMSRKGETQLHSRIAWRRDDQFSGQYAGRGKLHLETDVACRLLLDLYRRMFNSESIAVVAAAAAEGGRRNLIYGHFTRSSFVALLKLAMGRIKTDWPAVLSQLTEAIHGDRQLALSSSFSQELSVQMHLQGVATLPCFIEGARGPPPEDGPLQGWKDIPSVVVLTLMVPRDRLSQLFEGSSNHKFSSPTLVGILSNDPASPHQWHNLYGDVHMVFGNPREDFDHPGKDCFIEEDEDGWEGLSPLFVSFAVPSVLLLDKPGKVRVGLQVLPSLQSTSLYLEMLGLDMIVFGTTLNDEKSVFASRFMPGLPDHRVVCGNVQPFEDTIGDPSKDEKTTISVEMSDNSSRVSAVTCRLDMSSEKALARLKNKDPFKLQQRDPFIIDLVFEKDESVYPLRFPIPVTEQGSKTRVARTSGYVEVVAPLADPLSSKILADFFFPTRLSPEGVPVPLNVPITNLNGLAVLRLGSREKEKLTWLNPLTAFQFSAREKRLREAKQAKSGTMQDARVRFKDSLLSMFMLVSGLQGQRLQGQQSRIFALNHPEKGGIHMLILVSAVRLDGDTASAVIDAALLPFTKSLVMSPTLRPFLLEIQSGQVCQINVDDEELALWKKVIPSMVERCRTWRHRPMCDYKRAGQVPLSVKPEKKFLCSCGNGVFPDNFFLMEHWEDAKADAVRVAISPTYAVPFVEDIADELLLEQIGSTISMSTPKEAEKADTVSDAGEETYEEPPEGIVEKCAFCGTKGGIGTQRHWKTHKMVCMSYKIHKTADQPAGG</sequence>
<organism evidence="3 4">
    <name type="scientific">Ophiocordyceps camponoti-floridani</name>
    <dbReference type="NCBI Taxonomy" id="2030778"/>
    <lineage>
        <taxon>Eukaryota</taxon>
        <taxon>Fungi</taxon>
        <taxon>Dikarya</taxon>
        <taxon>Ascomycota</taxon>
        <taxon>Pezizomycotina</taxon>
        <taxon>Sordariomycetes</taxon>
        <taxon>Hypocreomycetidae</taxon>
        <taxon>Hypocreales</taxon>
        <taxon>Ophiocordycipitaceae</taxon>
        <taxon>Ophiocordyceps</taxon>
    </lineage>
</organism>
<comment type="caution">
    <text evidence="3">The sequence shown here is derived from an EMBL/GenBank/DDBJ whole genome shotgun (WGS) entry which is preliminary data.</text>
</comment>
<evidence type="ECO:0000259" key="2">
    <source>
        <dbReference type="Pfam" id="PF14737"/>
    </source>
</evidence>
<feature type="domain" description="DUF4470" evidence="2">
    <location>
        <begin position="16"/>
        <end position="103"/>
    </location>
</feature>